<protein>
    <submittedName>
        <fullName evidence="2">Uncharacterized protein</fullName>
    </submittedName>
</protein>
<comment type="caution">
    <text evidence="2">The sequence shown here is derived from an EMBL/GenBank/DDBJ whole genome shotgun (WGS) entry which is preliminary data.</text>
</comment>
<dbReference type="Proteomes" id="UP000265520">
    <property type="component" value="Unassembled WGS sequence"/>
</dbReference>
<evidence type="ECO:0000313" key="2">
    <source>
        <dbReference type="EMBL" id="MCI73911.1"/>
    </source>
</evidence>
<sequence length="43" mass="5151">ESLRVKPGDETSKTKEPKKPPKWSIKRKKFKWKINKEELKSDP</sequence>
<organism evidence="2 3">
    <name type="scientific">Trifolium medium</name>
    <dbReference type="NCBI Taxonomy" id="97028"/>
    <lineage>
        <taxon>Eukaryota</taxon>
        <taxon>Viridiplantae</taxon>
        <taxon>Streptophyta</taxon>
        <taxon>Embryophyta</taxon>
        <taxon>Tracheophyta</taxon>
        <taxon>Spermatophyta</taxon>
        <taxon>Magnoliopsida</taxon>
        <taxon>eudicotyledons</taxon>
        <taxon>Gunneridae</taxon>
        <taxon>Pentapetalae</taxon>
        <taxon>rosids</taxon>
        <taxon>fabids</taxon>
        <taxon>Fabales</taxon>
        <taxon>Fabaceae</taxon>
        <taxon>Papilionoideae</taxon>
        <taxon>50 kb inversion clade</taxon>
        <taxon>NPAAA clade</taxon>
        <taxon>Hologalegina</taxon>
        <taxon>IRL clade</taxon>
        <taxon>Trifolieae</taxon>
        <taxon>Trifolium</taxon>
    </lineage>
</organism>
<feature type="region of interest" description="Disordered" evidence="1">
    <location>
        <begin position="1"/>
        <end position="27"/>
    </location>
</feature>
<evidence type="ECO:0000256" key="1">
    <source>
        <dbReference type="SAM" id="MobiDB-lite"/>
    </source>
</evidence>
<name>A0A392UK32_9FABA</name>
<accession>A0A392UK32</accession>
<evidence type="ECO:0000313" key="3">
    <source>
        <dbReference type="Proteomes" id="UP000265520"/>
    </source>
</evidence>
<feature type="compositionally biased region" description="Basic and acidic residues" evidence="1">
    <location>
        <begin position="1"/>
        <end position="19"/>
    </location>
</feature>
<proteinExistence type="predicted"/>
<feature type="non-terminal residue" evidence="2">
    <location>
        <position position="1"/>
    </location>
</feature>
<keyword evidence="3" id="KW-1185">Reference proteome</keyword>
<dbReference type="AlphaFoldDB" id="A0A392UK32"/>
<dbReference type="EMBL" id="LXQA010849087">
    <property type="protein sequence ID" value="MCI73911.1"/>
    <property type="molecule type" value="Genomic_DNA"/>
</dbReference>
<reference evidence="2 3" key="1">
    <citation type="journal article" date="2018" name="Front. Plant Sci.">
        <title>Red Clover (Trifolium pratense) and Zigzag Clover (T. medium) - A Picture of Genomic Similarities and Differences.</title>
        <authorList>
            <person name="Dluhosova J."/>
            <person name="Istvanek J."/>
            <person name="Nedelnik J."/>
            <person name="Repkova J."/>
        </authorList>
    </citation>
    <scope>NUCLEOTIDE SEQUENCE [LARGE SCALE GENOMIC DNA]</scope>
    <source>
        <strain evidence="3">cv. 10/8</strain>
        <tissue evidence="2">Leaf</tissue>
    </source>
</reference>